<dbReference type="GO" id="GO:0042575">
    <property type="term" value="C:DNA polymerase complex"/>
    <property type="evidence" value="ECO:0007669"/>
    <property type="project" value="UniProtKB-ARBA"/>
</dbReference>
<evidence type="ECO:0000259" key="8">
    <source>
        <dbReference type="PROSITE" id="PS50994"/>
    </source>
</evidence>
<evidence type="ECO:0000313" key="9">
    <source>
        <dbReference type="EMBL" id="KAL1138342.1"/>
    </source>
</evidence>
<dbReference type="AlphaFoldDB" id="A0ABD0Z1L4"/>
<dbReference type="InterPro" id="IPR041373">
    <property type="entry name" value="RT_RNaseH"/>
</dbReference>
<dbReference type="EC" id="2.7.7.49" evidence="1"/>
<keyword evidence="10" id="KW-1185">Reference proteome</keyword>
<organism evidence="9 10">
    <name type="scientific">Ranatra chinensis</name>
    <dbReference type="NCBI Taxonomy" id="642074"/>
    <lineage>
        <taxon>Eukaryota</taxon>
        <taxon>Metazoa</taxon>
        <taxon>Ecdysozoa</taxon>
        <taxon>Arthropoda</taxon>
        <taxon>Hexapoda</taxon>
        <taxon>Insecta</taxon>
        <taxon>Pterygota</taxon>
        <taxon>Neoptera</taxon>
        <taxon>Paraneoptera</taxon>
        <taxon>Hemiptera</taxon>
        <taxon>Heteroptera</taxon>
        <taxon>Panheteroptera</taxon>
        <taxon>Nepomorpha</taxon>
        <taxon>Nepidae</taxon>
        <taxon>Ranatrinae</taxon>
        <taxon>Ranatra</taxon>
    </lineage>
</organism>
<dbReference type="InterPro" id="IPR041588">
    <property type="entry name" value="Integrase_H2C2"/>
</dbReference>
<dbReference type="GO" id="GO:0004519">
    <property type="term" value="F:endonuclease activity"/>
    <property type="evidence" value="ECO:0007669"/>
    <property type="project" value="UniProtKB-KW"/>
</dbReference>
<evidence type="ECO:0000256" key="4">
    <source>
        <dbReference type="ARBA" id="ARBA00022722"/>
    </source>
</evidence>
<dbReference type="Pfam" id="PF17921">
    <property type="entry name" value="Integrase_H2C2"/>
    <property type="match status" value="1"/>
</dbReference>
<dbReference type="Pfam" id="PF17917">
    <property type="entry name" value="RT_RNaseH"/>
    <property type="match status" value="1"/>
</dbReference>
<proteinExistence type="predicted"/>
<dbReference type="GO" id="GO:0003964">
    <property type="term" value="F:RNA-directed DNA polymerase activity"/>
    <property type="evidence" value="ECO:0007669"/>
    <property type="project" value="UniProtKB-KW"/>
</dbReference>
<accession>A0ABD0Z1L4</accession>
<dbReference type="Proteomes" id="UP001558652">
    <property type="component" value="Unassembled WGS sequence"/>
</dbReference>
<sequence>MNLGCRYIAIGGHGEQLNGRIAEKESTSQEKSIGTPRQCPELKQSYIVLTADITTQTSTHMATFSDNIYEARIANHLVYRFRSAPECISTIPHELFCLFIWNIFLFLLSDNHLGSNLGNYVWQPDTFYFQKLGLLKTIVSFDLQSDAQSSKLASAADKIAEVDDGWTLPQSSQHCSSSSLLPGFPASENHLVDLPAPGPVPTYRVVEQYHDRELLALYLAVKHFQPLLEGRLFTIRTDHKPLIHGFKQKSNGTEPWRIRQLNYISQFTTKISHISSSDNVVADSLSRMEEITLSEDPDTLAQEQQADSELSNLRVNPQLQLKSLTIPGSNCSLIFETSTAIARPYIPKLQRVATFHRILDTSHPGIRATRRLIARRYFWPSMNANVARWTRACILCQRSKVGRHTVAPIGVFPPAGRFEHVHLNIIGPLPPSQGKAYRLTMINRCTRWPEAAPIRETSAETIARAFYELWISRFGVPPKITTDQCRQFESLTLKTDSVLKLFTKLATMLGIQRLHIIRRLMVLLKDGTVPTKLP</sequence>
<dbReference type="GO" id="GO:0016787">
    <property type="term" value="F:hydrolase activity"/>
    <property type="evidence" value="ECO:0007669"/>
    <property type="project" value="UniProtKB-KW"/>
</dbReference>
<dbReference type="EMBL" id="JBFDAA010000003">
    <property type="protein sequence ID" value="KAL1138342.1"/>
    <property type="molecule type" value="Genomic_DNA"/>
</dbReference>
<evidence type="ECO:0000256" key="3">
    <source>
        <dbReference type="ARBA" id="ARBA00022695"/>
    </source>
</evidence>
<evidence type="ECO:0000256" key="1">
    <source>
        <dbReference type="ARBA" id="ARBA00012493"/>
    </source>
</evidence>
<name>A0ABD0Z1L4_9HEMI</name>
<dbReference type="SUPFAM" id="SSF53098">
    <property type="entry name" value="Ribonuclease H-like"/>
    <property type="match status" value="1"/>
</dbReference>
<evidence type="ECO:0000256" key="2">
    <source>
        <dbReference type="ARBA" id="ARBA00022679"/>
    </source>
</evidence>
<keyword evidence="5" id="KW-0255">Endonuclease</keyword>
<dbReference type="PROSITE" id="PS50994">
    <property type="entry name" value="INTEGRASE"/>
    <property type="match status" value="1"/>
</dbReference>
<dbReference type="InterPro" id="IPR012337">
    <property type="entry name" value="RNaseH-like_sf"/>
</dbReference>
<keyword evidence="3" id="KW-0548">Nucleotidyltransferase</keyword>
<dbReference type="InterPro" id="IPR050951">
    <property type="entry name" value="Retrovirus_Pol_polyprotein"/>
</dbReference>
<keyword evidence="7" id="KW-0695">RNA-directed DNA polymerase</keyword>
<comment type="caution">
    <text evidence="9">The sequence shown here is derived from an EMBL/GenBank/DDBJ whole genome shotgun (WGS) entry which is preliminary data.</text>
</comment>
<evidence type="ECO:0000256" key="7">
    <source>
        <dbReference type="ARBA" id="ARBA00022918"/>
    </source>
</evidence>
<dbReference type="InterPro" id="IPR001584">
    <property type="entry name" value="Integrase_cat-core"/>
</dbReference>
<dbReference type="Gene3D" id="3.30.420.10">
    <property type="entry name" value="Ribonuclease H-like superfamily/Ribonuclease H"/>
    <property type="match status" value="1"/>
</dbReference>
<keyword evidence="6" id="KW-0378">Hydrolase</keyword>
<dbReference type="PANTHER" id="PTHR37984:SF15">
    <property type="entry name" value="INTEGRASE CATALYTIC DOMAIN-CONTAINING PROTEIN"/>
    <property type="match status" value="1"/>
</dbReference>
<keyword evidence="4" id="KW-0540">Nuclease</keyword>
<dbReference type="PANTHER" id="PTHR37984">
    <property type="entry name" value="PROTEIN CBG26694"/>
    <property type="match status" value="1"/>
</dbReference>
<dbReference type="InterPro" id="IPR036397">
    <property type="entry name" value="RNaseH_sf"/>
</dbReference>
<evidence type="ECO:0000256" key="6">
    <source>
        <dbReference type="ARBA" id="ARBA00022801"/>
    </source>
</evidence>
<feature type="domain" description="Integrase catalytic" evidence="8">
    <location>
        <begin position="409"/>
        <end position="534"/>
    </location>
</feature>
<dbReference type="InterPro" id="IPR043502">
    <property type="entry name" value="DNA/RNA_pol_sf"/>
</dbReference>
<evidence type="ECO:0000256" key="5">
    <source>
        <dbReference type="ARBA" id="ARBA00022759"/>
    </source>
</evidence>
<gene>
    <name evidence="9" type="ORF">AAG570_008406</name>
</gene>
<dbReference type="Gene3D" id="1.10.340.70">
    <property type="match status" value="1"/>
</dbReference>
<protein>
    <recommendedName>
        <fullName evidence="1">RNA-directed DNA polymerase</fullName>
        <ecNumber evidence="1">2.7.7.49</ecNumber>
    </recommendedName>
</protein>
<keyword evidence="2" id="KW-0808">Transferase</keyword>
<dbReference type="SUPFAM" id="SSF56672">
    <property type="entry name" value="DNA/RNA polymerases"/>
    <property type="match status" value="1"/>
</dbReference>
<reference evidence="9 10" key="1">
    <citation type="submission" date="2024-07" db="EMBL/GenBank/DDBJ databases">
        <title>Chromosome-level genome assembly of the water stick insect Ranatra chinensis (Heteroptera: Nepidae).</title>
        <authorList>
            <person name="Liu X."/>
        </authorList>
    </citation>
    <scope>NUCLEOTIDE SEQUENCE [LARGE SCALE GENOMIC DNA]</scope>
    <source>
        <strain evidence="9">Cailab_2021Rc</strain>
        <tissue evidence="9">Muscle</tissue>
    </source>
</reference>
<evidence type="ECO:0000313" key="10">
    <source>
        <dbReference type="Proteomes" id="UP001558652"/>
    </source>
</evidence>